<reference evidence="1 2" key="1">
    <citation type="journal article" date="2011" name="PLoS Pathog.">
        <title>Dynamic evolution of pathogenicity revealed by sequencing and comparative genomics of 19 Pseudomonas syringae isolates.</title>
        <authorList>
            <person name="Baltrus D.A."/>
            <person name="Nishimura M.T."/>
            <person name="Romanchuk A."/>
            <person name="Chang J.H."/>
            <person name="Mukhtar M.S."/>
            <person name="Cherkis K."/>
            <person name="Roach J."/>
            <person name="Grant S.R."/>
            <person name="Jones C.D."/>
            <person name="Dangl J.L."/>
        </authorList>
    </citation>
    <scope>NUCLEOTIDE SEQUENCE [LARGE SCALE GENOMIC DNA]</scope>
    <source>
        <strain evidence="1 2">1704B</strain>
    </source>
</reference>
<name>F3GRM3_PSESJ</name>
<dbReference type="EMBL" id="AEAI01004641">
    <property type="protein sequence ID" value="EGH49726.1"/>
    <property type="molecule type" value="Genomic_DNA"/>
</dbReference>
<organism evidence="1 2">
    <name type="scientific">Pseudomonas syringae pv. pisi str. 1704B</name>
    <dbReference type="NCBI Taxonomy" id="629263"/>
    <lineage>
        <taxon>Bacteria</taxon>
        <taxon>Pseudomonadati</taxon>
        <taxon>Pseudomonadota</taxon>
        <taxon>Gammaproteobacteria</taxon>
        <taxon>Pseudomonadales</taxon>
        <taxon>Pseudomonadaceae</taxon>
        <taxon>Pseudomonas</taxon>
        <taxon>Pseudomonas syringae</taxon>
    </lineage>
</organism>
<comment type="caution">
    <text evidence="1">The sequence shown here is derived from an EMBL/GenBank/DDBJ whole genome shotgun (WGS) entry which is preliminary data.</text>
</comment>
<sequence length="39" mass="3862">NPADSPVLILSVSSSLIPGTELSDVTETILPAASGHAMA</sequence>
<evidence type="ECO:0000313" key="1">
    <source>
        <dbReference type="EMBL" id="EGH49726.1"/>
    </source>
</evidence>
<feature type="non-terminal residue" evidence="1">
    <location>
        <position position="1"/>
    </location>
</feature>
<feature type="non-terminal residue" evidence="1">
    <location>
        <position position="39"/>
    </location>
</feature>
<keyword evidence="2" id="KW-1185">Reference proteome</keyword>
<dbReference type="Proteomes" id="UP000004986">
    <property type="component" value="Unassembled WGS sequence"/>
</dbReference>
<dbReference type="HOGENOM" id="CLU_3321917_0_0_6"/>
<accession>F3GRM3</accession>
<dbReference type="AlphaFoldDB" id="F3GRM3"/>
<evidence type="ECO:0000313" key="2">
    <source>
        <dbReference type="Proteomes" id="UP000004986"/>
    </source>
</evidence>
<proteinExistence type="predicted"/>
<gene>
    <name evidence="1" type="ORF">PSYPI_47968</name>
</gene>
<protein>
    <submittedName>
        <fullName evidence="1">Uncharacterized protein</fullName>
    </submittedName>
</protein>